<dbReference type="Proteomes" id="UP000287374">
    <property type="component" value="Unassembled WGS sequence"/>
</dbReference>
<dbReference type="GO" id="GO:0008270">
    <property type="term" value="F:zinc ion binding"/>
    <property type="evidence" value="ECO:0007669"/>
    <property type="project" value="TreeGrafter"/>
</dbReference>
<organism evidence="10 12">
    <name type="scientific">Legionella qingyii</name>
    <dbReference type="NCBI Taxonomy" id="2184757"/>
    <lineage>
        <taxon>Bacteria</taxon>
        <taxon>Pseudomonadati</taxon>
        <taxon>Pseudomonadota</taxon>
        <taxon>Gammaproteobacteria</taxon>
        <taxon>Legionellales</taxon>
        <taxon>Legionellaceae</taxon>
        <taxon>Legionella</taxon>
    </lineage>
</organism>
<keyword evidence="4" id="KW-0547">Nucleotide-binding</keyword>
<dbReference type="EMBL" id="QHJG01000057">
    <property type="protein sequence ID" value="PWY53902.1"/>
    <property type="molecule type" value="Genomic_DNA"/>
</dbReference>
<dbReference type="GO" id="GO:0051604">
    <property type="term" value="P:protein maturation"/>
    <property type="evidence" value="ECO:0007669"/>
    <property type="project" value="InterPro"/>
</dbReference>
<evidence type="ECO:0000313" key="13">
    <source>
        <dbReference type="Proteomes" id="UP000287374"/>
    </source>
</evidence>
<dbReference type="SUPFAM" id="SSF52540">
    <property type="entry name" value="P-loop containing nucleoside triphosphate hydrolases"/>
    <property type="match status" value="1"/>
</dbReference>
<keyword evidence="7" id="KW-0342">GTP-binding</keyword>
<dbReference type="PANTHER" id="PTHR30134:SF2">
    <property type="entry name" value="HYDROGENASE MATURATION FACTOR HYPB"/>
    <property type="match status" value="1"/>
</dbReference>
<dbReference type="GO" id="GO:0005525">
    <property type="term" value="F:GTP binding"/>
    <property type="evidence" value="ECO:0007669"/>
    <property type="project" value="UniProtKB-KW"/>
</dbReference>
<evidence type="ECO:0000313" key="10">
    <source>
        <dbReference type="EMBL" id="PWY53902.1"/>
    </source>
</evidence>
<evidence type="ECO:0000256" key="3">
    <source>
        <dbReference type="ARBA" id="ARBA00022723"/>
    </source>
</evidence>
<keyword evidence="13" id="KW-1185">Reference proteome</keyword>
<dbReference type="OrthoDB" id="9802035at2"/>
<evidence type="ECO:0000259" key="9">
    <source>
        <dbReference type="Pfam" id="PF02492"/>
    </source>
</evidence>
<dbReference type="InterPro" id="IPR004392">
    <property type="entry name" value="Hyd_mat_HypB"/>
</dbReference>
<sequence length="254" mass="28572">MCGICGCSEEQNEMEHHEHQHGHEHGHQQEHHVHDEHLVHVEQNILAKNQQFARNNKSFLAKKNILALNIMSSPGSGKTTLLAKTILDLKEELDIAVVVGDQQTQHDAELIKASGGNALQINTGKVCHLDAHMVGHALEDLPLKANSLLFIENIGNLVCPALFDLGEQFKVVILSVTEGDNKPLKYPDMFHCADLMIITKMDLLPYVNFDLEQCIKYARQIKPGIETLTLSTSHGNGLNDWYEWLRQKQINNRV</sequence>
<evidence type="ECO:0000256" key="1">
    <source>
        <dbReference type="ARBA" id="ARBA00006211"/>
    </source>
</evidence>
<proteinExistence type="inferred from homology"/>
<keyword evidence="6" id="KW-0862">Zinc</keyword>
<dbReference type="EMBL" id="RZGX01000003">
    <property type="protein sequence ID" value="RUR25523.1"/>
    <property type="molecule type" value="Genomic_DNA"/>
</dbReference>
<dbReference type="PIRSF" id="PIRSF005624">
    <property type="entry name" value="Ni-bind_GTPase"/>
    <property type="match status" value="1"/>
</dbReference>
<dbReference type="RefSeq" id="WP_110144205.1">
    <property type="nucleotide sequence ID" value="NZ_QHJG01000057.1"/>
</dbReference>
<comment type="similarity">
    <text evidence="1">Belongs to the SIMIBI class G3E GTPase family. HypB/HupM subfamily.</text>
</comment>
<dbReference type="GO" id="GO:0016151">
    <property type="term" value="F:nickel cation binding"/>
    <property type="evidence" value="ECO:0007669"/>
    <property type="project" value="InterPro"/>
</dbReference>
<keyword evidence="3" id="KW-0479">Metal-binding</keyword>
<evidence type="ECO:0000256" key="7">
    <source>
        <dbReference type="ARBA" id="ARBA00023134"/>
    </source>
</evidence>
<reference evidence="10 12" key="1">
    <citation type="submission" date="2018-05" db="EMBL/GenBank/DDBJ databases">
        <title>Legionella qingyii sp.nov., whole genome shotgun sequence.</title>
        <authorList>
            <person name="Wu H."/>
            <person name="Zhu Q."/>
            <person name="Hu C."/>
        </authorList>
    </citation>
    <scope>NUCLEOTIDE SEQUENCE [LARGE SCALE GENOMIC DNA]</scope>
    <source>
        <strain evidence="10 12">HEB18</strain>
    </source>
</reference>
<evidence type="ECO:0000256" key="4">
    <source>
        <dbReference type="ARBA" id="ARBA00022741"/>
    </source>
</evidence>
<keyword evidence="2" id="KW-0533">Nickel</keyword>
<gene>
    <name evidence="10" type="primary">hypB</name>
    <name evidence="10" type="ORF">DGG96_19835</name>
    <name evidence="11" type="ORF">ELY20_03465</name>
</gene>
<comment type="caution">
    <text evidence="10">The sequence shown here is derived from an EMBL/GenBank/DDBJ whole genome shotgun (WGS) entry which is preliminary data.</text>
</comment>
<keyword evidence="5" id="KW-0378">Hydrolase</keyword>
<evidence type="ECO:0000313" key="11">
    <source>
        <dbReference type="EMBL" id="RUR25523.1"/>
    </source>
</evidence>
<reference evidence="11 13" key="2">
    <citation type="submission" date="2018-12" db="EMBL/GenBank/DDBJ databases">
        <title>Legionella sp,whole genome shotgun sequence.</title>
        <authorList>
            <person name="Wu H."/>
        </authorList>
    </citation>
    <scope>NUCLEOTIDE SEQUENCE [LARGE SCALE GENOMIC DNA]</scope>
    <source>
        <strain evidence="11">Km489</strain>
        <strain evidence="13">km489</strain>
    </source>
</reference>
<dbReference type="CDD" id="cd05390">
    <property type="entry name" value="HypB"/>
    <property type="match status" value="1"/>
</dbReference>
<evidence type="ECO:0000256" key="6">
    <source>
        <dbReference type="ARBA" id="ARBA00022833"/>
    </source>
</evidence>
<evidence type="ECO:0000313" key="12">
    <source>
        <dbReference type="Proteomes" id="UP000247152"/>
    </source>
</evidence>
<evidence type="ECO:0000256" key="8">
    <source>
        <dbReference type="ARBA" id="ARBA00035238"/>
    </source>
</evidence>
<dbReference type="InterPro" id="IPR003495">
    <property type="entry name" value="CobW/HypB/UreG_nucleotide-bd"/>
</dbReference>
<dbReference type="Pfam" id="PF02492">
    <property type="entry name" value="cobW"/>
    <property type="match status" value="1"/>
</dbReference>
<dbReference type="NCBIfam" id="TIGR00073">
    <property type="entry name" value="hypB"/>
    <property type="match status" value="1"/>
</dbReference>
<name>A0A317U0A5_9GAMM</name>
<dbReference type="GO" id="GO:0003924">
    <property type="term" value="F:GTPase activity"/>
    <property type="evidence" value="ECO:0007669"/>
    <property type="project" value="InterPro"/>
</dbReference>
<evidence type="ECO:0000256" key="2">
    <source>
        <dbReference type="ARBA" id="ARBA00022596"/>
    </source>
</evidence>
<dbReference type="Proteomes" id="UP000247152">
    <property type="component" value="Unassembled WGS sequence"/>
</dbReference>
<protein>
    <recommendedName>
        <fullName evidence="8">Hydrogenase maturation factor HypB</fullName>
    </recommendedName>
</protein>
<feature type="domain" description="CobW/HypB/UreG nucleotide-binding" evidence="9">
    <location>
        <begin position="69"/>
        <end position="227"/>
    </location>
</feature>
<dbReference type="PANTHER" id="PTHR30134">
    <property type="entry name" value="HYDROGENASE PROTEIN ASSEMBLY PROTEIN, NICKEL CHAPERONE"/>
    <property type="match status" value="1"/>
</dbReference>
<evidence type="ECO:0000256" key="5">
    <source>
        <dbReference type="ARBA" id="ARBA00022801"/>
    </source>
</evidence>
<accession>A0A317U0A5</accession>
<dbReference type="Gene3D" id="3.40.50.300">
    <property type="entry name" value="P-loop containing nucleotide triphosphate hydrolases"/>
    <property type="match status" value="1"/>
</dbReference>
<dbReference type="InterPro" id="IPR027417">
    <property type="entry name" value="P-loop_NTPase"/>
</dbReference>
<dbReference type="AlphaFoldDB" id="A0A317U0A5"/>